<dbReference type="InterPro" id="IPR040773">
    <property type="entry name" value="Rpn6_N"/>
</dbReference>
<accession>A0A7S4A0C2</accession>
<keyword evidence="6" id="KW-1185">Reference proteome</keyword>
<reference evidence="5" key="2">
    <citation type="submission" date="2021-11" db="EMBL/GenBank/DDBJ databases">
        <authorList>
            <consortium name="Genoscope - CEA"/>
            <person name="William W."/>
        </authorList>
    </citation>
    <scope>NUCLEOTIDE SEQUENCE</scope>
</reference>
<keyword evidence="2" id="KW-0647">Proteasome</keyword>
<dbReference type="Pfam" id="PF18503">
    <property type="entry name" value="RPN6_C_helix"/>
    <property type="match status" value="1"/>
</dbReference>
<dbReference type="PANTHER" id="PTHR10678">
    <property type="entry name" value="26S PROTEASOME NON-ATPASE REGULATORY SUBUNIT 11/COP9 SIGNALOSOME COMPLEX SUBUNIT 2"/>
    <property type="match status" value="1"/>
</dbReference>
<dbReference type="OrthoDB" id="1418352at2759"/>
<dbReference type="Proteomes" id="UP000789595">
    <property type="component" value="Unassembled WGS sequence"/>
</dbReference>
<dbReference type="InterPro" id="IPR000717">
    <property type="entry name" value="PCI_dom"/>
</dbReference>
<reference evidence="4" key="1">
    <citation type="submission" date="2021-01" db="EMBL/GenBank/DDBJ databases">
        <authorList>
            <person name="Corre E."/>
            <person name="Pelletier E."/>
            <person name="Niang G."/>
            <person name="Scheremetjew M."/>
            <person name="Finn R."/>
            <person name="Kale V."/>
            <person name="Holt S."/>
            <person name="Cochrane G."/>
            <person name="Meng A."/>
            <person name="Brown T."/>
            <person name="Cohen L."/>
        </authorList>
    </citation>
    <scope>NUCLEOTIDE SEQUENCE</scope>
    <source>
        <strain evidence="4">CCMP1756</strain>
    </source>
</reference>
<dbReference type="InterPro" id="IPR011990">
    <property type="entry name" value="TPR-like_helical_dom_sf"/>
</dbReference>
<dbReference type="AlphaFoldDB" id="A0A7S4A0C2"/>
<dbReference type="InterPro" id="IPR040780">
    <property type="entry name" value="Rpn6_C_helix"/>
</dbReference>
<dbReference type="SMART" id="SM00753">
    <property type="entry name" value="PAM"/>
    <property type="match status" value="1"/>
</dbReference>
<evidence type="ECO:0000313" key="4">
    <source>
        <dbReference type="EMBL" id="CAE0699246.1"/>
    </source>
</evidence>
<comment type="similarity">
    <text evidence="1">Belongs to the proteasome subunit S9 family.</text>
</comment>
<evidence type="ECO:0000313" key="6">
    <source>
        <dbReference type="Proteomes" id="UP000789595"/>
    </source>
</evidence>
<evidence type="ECO:0000256" key="1">
    <source>
        <dbReference type="ARBA" id="ARBA00007454"/>
    </source>
</evidence>
<dbReference type="Gene3D" id="1.25.40.570">
    <property type="match status" value="1"/>
</dbReference>
<dbReference type="EMBL" id="CAKKNE010000002">
    <property type="protein sequence ID" value="CAH0368884.1"/>
    <property type="molecule type" value="Genomic_DNA"/>
</dbReference>
<dbReference type="PROSITE" id="PS50250">
    <property type="entry name" value="PCI"/>
    <property type="match status" value="1"/>
</dbReference>
<dbReference type="Pfam" id="PF18055">
    <property type="entry name" value="RPN6_N"/>
    <property type="match status" value="1"/>
</dbReference>
<name>A0A7S4A0C2_9STRA</name>
<feature type="domain" description="PCI" evidence="3">
    <location>
        <begin position="239"/>
        <end position="416"/>
    </location>
</feature>
<dbReference type="InterPro" id="IPR036390">
    <property type="entry name" value="WH_DNA-bd_sf"/>
</dbReference>
<dbReference type="GO" id="GO:0000502">
    <property type="term" value="C:proteasome complex"/>
    <property type="evidence" value="ECO:0007669"/>
    <property type="project" value="UniProtKB-KW"/>
</dbReference>
<proteinExistence type="inferred from homology"/>
<dbReference type="SUPFAM" id="SSF48452">
    <property type="entry name" value="TPR-like"/>
    <property type="match status" value="1"/>
</dbReference>
<evidence type="ECO:0000259" key="3">
    <source>
        <dbReference type="PROSITE" id="PS50250"/>
    </source>
</evidence>
<evidence type="ECO:0000256" key="2">
    <source>
        <dbReference type="ARBA" id="ARBA00022942"/>
    </source>
</evidence>
<dbReference type="InterPro" id="IPR050871">
    <property type="entry name" value="26S_Proteasome/COP9_Components"/>
</dbReference>
<dbReference type="Pfam" id="PF01399">
    <property type="entry name" value="PCI"/>
    <property type="match status" value="1"/>
</dbReference>
<sequence>MDALQATAMDLDDAAEAPPDPLEVAFEAAANASDPGAAYLAVLTDAEHALTEAGARAKEQCVYKLAERDSKNKNFGDVAVLLERAAPFFGQVAKAKVAKIVRKLLDIVAAHADTLDLQAELCLKVVAWCRAEKRTFLRQRVEARLVQIDFERARYDDALSLVTRLLRELKQLDDKQMLVETHLVEAKIHGALRNVPKAKAALTAARTNGNAVYVGPRLQAELDEMSGSLHCEEQDYHTAHSYFLEAYEAYDTLPDREADATRCLKYMLLCQILQEPLKGSARGADALLDAATAAATSAQYVKYAGPNLDSMAAVARAAKARSLAQFEACTAKYGAQLRSDLLIAHHLDLLYDRILEKNLGRIIEPFSRVEIARVAELIGLPVAKVEKKLAQMVLDKKLRGVLAQGEGQLILHAELAGDATHDGALDVIRNVSDVVESLFARAKALDV</sequence>
<evidence type="ECO:0000313" key="5">
    <source>
        <dbReference type="EMBL" id="CAH0368884.1"/>
    </source>
</evidence>
<organism evidence="4">
    <name type="scientific">Pelagomonas calceolata</name>
    <dbReference type="NCBI Taxonomy" id="35677"/>
    <lineage>
        <taxon>Eukaryota</taxon>
        <taxon>Sar</taxon>
        <taxon>Stramenopiles</taxon>
        <taxon>Ochrophyta</taxon>
        <taxon>Pelagophyceae</taxon>
        <taxon>Pelagomonadales</taxon>
        <taxon>Pelagomonadaceae</taxon>
        <taxon>Pelagomonas</taxon>
    </lineage>
</organism>
<protein>
    <recommendedName>
        <fullName evidence="3">PCI domain-containing protein</fullName>
    </recommendedName>
</protein>
<gene>
    <name evidence="4" type="ORF">PCAL00307_LOCUS14682</name>
    <name evidence="5" type="ORF">PECAL_2P19820</name>
</gene>
<dbReference type="EMBL" id="HBIW01017015">
    <property type="protein sequence ID" value="CAE0699246.1"/>
    <property type="molecule type" value="Transcribed_RNA"/>
</dbReference>
<dbReference type="SUPFAM" id="SSF46785">
    <property type="entry name" value="Winged helix' DNA-binding domain"/>
    <property type="match status" value="1"/>
</dbReference>
<dbReference type="SMART" id="SM00088">
    <property type="entry name" value="PINT"/>
    <property type="match status" value="1"/>
</dbReference>